<dbReference type="CDD" id="cd00086">
    <property type="entry name" value="homeodomain"/>
    <property type="match status" value="1"/>
</dbReference>
<dbReference type="InterPro" id="IPR009057">
    <property type="entry name" value="Homeodomain-like_sf"/>
</dbReference>
<evidence type="ECO:0000256" key="5">
    <source>
        <dbReference type="PROSITE-ProRule" id="PRU00108"/>
    </source>
</evidence>
<keyword evidence="4 5" id="KW-0539">Nucleus</keyword>
<proteinExistence type="predicted"/>
<dbReference type="Gene3D" id="1.10.10.60">
    <property type="entry name" value="Homeodomain-like"/>
    <property type="match status" value="1"/>
</dbReference>
<feature type="compositionally biased region" description="Acidic residues" evidence="7">
    <location>
        <begin position="17"/>
        <end position="28"/>
    </location>
</feature>
<dbReference type="PROSITE" id="PS00027">
    <property type="entry name" value="HOMEOBOX_1"/>
    <property type="match status" value="1"/>
</dbReference>
<dbReference type="GO" id="GO:0003677">
    <property type="term" value="F:DNA binding"/>
    <property type="evidence" value="ECO:0007669"/>
    <property type="project" value="UniProtKB-UniRule"/>
</dbReference>
<evidence type="ECO:0000313" key="9">
    <source>
        <dbReference type="Proteomes" id="UP000095287"/>
    </source>
</evidence>
<accession>A0A1I7YGY6</accession>
<dbReference type="SUPFAM" id="SSF46689">
    <property type="entry name" value="Homeodomain-like"/>
    <property type="match status" value="1"/>
</dbReference>
<dbReference type="PROSITE" id="PS50071">
    <property type="entry name" value="HOMEOBOX_2"/>
    <property type="match status" value="1"/>
</dbReference>
<dbReference type="PANTHER" id="PTHR24333">
    <property type="entry name" value="HOMEO BOX HB9 LIKE A-RELATED"/>
    <property type="match status" value="1"/>
</dbReference>
<reference evidence="10" key="1">
    <citation type="submission" date="2016-11" db="UniProtKB">
        <authorList>
            <consortium name="WormBaseParasite"/>
        </authorList>
    </citation>
    <scope>IDENTIFICATION</scope>
</reference>
<dbReference type="InterPro" id="IPR017970">
    <property type="entry name" value="Homeobox_CS"/>
</dbReference>
<dbReference type="Proteomes" id="UP000095287">
    <property type="component" value="Unplaced"/>
</dbReference>
<sequence length="208" mass="23693">MSFNIDTILERKHDEPADFEPDDVETEGEPEREQDLEPEPRFNWNYAASQFGMNSVFAIANDIKTPSLVELQMLFGVGVRKHEYRRSRKAVCDRKPRQAYSSSQLDMLEQEFKQDKYLSVNKRIHLSKALNLTETQIKTWFQNRRTKWKKQITSSIKQIYKQSTLASSVAQIPPLLSGSGCMTSPANGNLFPALIPPIVAPDDGRSAS</sequence>
<protein>
    <submittedName>
        <fullName evidence="10">Homeobox domain-containing protein</fullName>
    </submittedName>
</protein>
<evidence type="ECO:0000256" key="3">
    <source>
        <dbReference type="ARBA" id="ARBA00023155"/>
    </source>
</evidence>
<evidence type="ECO:0000256" key="1">
    <source>
        <dbReference type="ARBA" id="ARBA00004123"/>
    </source>
</evidence>
<comment type="subcellular location">
    <subcellularLocation>
        <location evidence="1 5 6">Nucleus</location>
    </subcellularLocation>
</comment>
<dbReference type="InterPro" id="IPR020479">
    <property type="entry name" value="HD_metazoa"/>
</dbReference>
<evidence type="ECO:0000256" key="7">
    <source>
        <dbReference type="SAM" id="MobiDB-lite"/>
    </source>
</evidence>
<evidence type="ECO:0000313" key="10">
    <source>
        <dbReference type="WBParaSite" id="L893_g16008.t1"/>
    </source>
</evidence>
<dbReference type="GO" id="GO:0005634">
    <property type="term" value="C:nucleus"/>
    <property type="evidence" value="ECO:0007669"/>
    <property type="project" value="UniProtKB-SubCell"/>
</dbReference>
<dbReference type="SMART" id="SM00389">
    <property type="entry name" value="HOX"/>
    <property type="match status" value="1"/>
</dbReference>
<dbReference type="PANTHER" id="PTHR24333:SF9">
    <property type="entry name" value="HOMEOBOX DOMAIN-CONTAINING PROTEIN"/>
    <property type="match status" value="1"/>
</dbReference>
<dbReference type="WBParaSite" id="L893_g16008.t1">
    <property type="protein sequence ID" value="L893_g16008.t1"/>
    <property type="gene ID" value="L893_g16008"/>
</dbReference>
<name>A0A1I7YGY6_9BILA</name>
<feature type="region of interest" description="Disordered" evidence="7">
    <location>
        <begin position="1"/>
        <end position="39"/>
    </location>
</feature>
<keyword evidence="3 5" id="KW-0371">Homeobox</keyword>
<dbReference type="AlphaFoldDB" id="A0A1I7YGY6"/>
<dbReference type="Pfam" id="PF00046">
    <property type="entry name" value="Homeodomain"/>
    <property type="match status" value="1"/>
</dbReference>
<dbReference type="InterPro" id="IPR050848">
    <property type="entry name" value="Homeobox_TF"/>
</dbReference>
<feature type="domain" description="Homeobox" evidence="8">
    <location>
        <begin position="91"/>
        <end position="151"/>
    </location>
</feature>
<dbReference type="InterPro" id="IPR001356">
    <property type="entry name" value="HD"/>
</dbReference>
<evidence type="ECO:0000256" key="2">
    <source>
        <dbReference type="ARBA" id="ARBA00023125"/>
    </source>
</evidence>
<evidence type="ECO:0000256" key="4">
    <source>
        <dbReference type="ARBA" id="ARBA00023242"/>
    </source>
</evidence>
<evidence type="ECO:0000259" key="8">
    <source>
        <dbReference type="PROSITE" id="PS50071"/>
    </source>
</evidence>
<keyword evidence="2 5" id="KW-0238">DNA-binding</keyword>
<evidence type="ECO:0000256" key="6">
    <source>
        <dbReference type="RuleBase" id="RU000682"/>
    </source>
</evidence>
<keyword evidence="9" id="KW-1185">Reference proteome</keyword>
<feature type="compositionally biased region" description="Basic and acidic residues" evidence="7">
    <location>
        <begin position="29"/>
        <end position="39"/>
    </location>
</feature>
<dbReference type="PRINTS" id="PR00024">
    <property type="entry name" value="HOMEOBOX"/>
</dbReference>
<dbReference type="GO" id="GO:0000981">
    <property type="term" value="F:DNA-binding transcription factor activity, RNA polymerase II-specific"/>
    <property type="evidence" value="ECO:0007669"/>
    <property type="project" value="InterPro"/>
</dbReference>
<organism evidence="9 10">
    <name type="scientific">Steinernema glaseri</name>
    <dbReference type="NCBI Taxonomy" id="37863"/>
    <lineage>
        <taxon>Eukaryota</taxon>
        <taxon>Metazoa</taxon>
        <taxon>Ecdysozoa</taxon>
        <taxon>Nematoda</taxon>
        <taxon>Chromadorea</taxon>
        <taxon>Rhabditida</taxon>
        <taxon>Tylenchina</taxon>
        <taxon>Panagrolaimomorpha</taxon>
        <taxon>Strongyloidoidea</taxon>
        <taxon>Steinernematidae</taxon>
        <taxon>Steinernema</taxon>
    </lineage>
</organism>
<feature type="DNA-binding region" description="Homeobox" evidence="5">
    <location>
        <begin position="93"/>
        <end position="152"/>
    </location>
</feature>